<dbReference type="GO" id="GO:0005351">
    <property type="term" value="F:carbohydrate:proton symporter activity"/>
    <property type="evidence" value="ECO:0007669"/>
    <property type="project" value="TreeGrafter"/>
</dbReference>
<dbReference type="Pfam" id="PF00083">
    <property type="entry name" value="Sugar_tr"/>
    <property type="match status" value="1"/>
</dbReference>
<feature type="transmembrane region" description="Helical" evidence="9">
    <location>
        <begin position="93"/>
        <end position="111"/>
    </location>
</feature>
<evidence type="ECO:0000256" key="5">
    <source>
        <dbReference type="ARBA" id="ARBA00022989"/>
    </source>
</evidence>
<protein>
    <recommendedName>
        <fullName evidence="10">Major facilitator superfamily (MFS) profile domain-containing protein</fullName>
    </recommendedName>
</protein>
<dbReference type="SUPFAM" id="SSF103473">
    <property type="entry name" value="MFS general substrate transporter"/>
    <property type="match status" value="1"/>
</dbReference>
<feature type="transmembrane region" description="Helical" evidence="9">
    <location>
        <begin position="123"/>
        <end position="140"/>
    </location>
</feature>
<evidence type="ECO:0000256" key="9">
    <source>
        <dbReference type="SAM" id="Phobius"/>
    </source>
</evidence>
<keyword evidence="12" id="KW-1185">Reference proteome</keyword>
<keyword evidence="6 9" id="KW-0472">Membrane</keyword>
<dbReference type="InterPro" id="IPR005829">
    <property type="entry name" value="Sugar_transporter_CS"/>
</dbReference>
<feature type="region of interest" description="Disordered" evidence="8">
    <location>
        <begin position="614"/>
        <end position="674"/>
    </location>
</feature>
<feature type="domain" description="Major facilitator superfamily (MFS) profile" evidence="10">
    <location>
        <begin position="1"/>
        <end position="146"/>
    </location>
</feature>
<keyword evidence="3" id="KW-0813">Transport</keyword>
<evidence type="ECO:0000256" key="7">
    <source>
        <dbReference type="ARBA" id="ARBA00049119"/>
    </source>
</evidence>
<dbReference type="PROSITE" id="PS00216">
    <property type="entry name" value="SUGAR_TRANSPORT_1"/>
    <property type="match status" value="1"/>
</dbReference>
<feature type="compositionally biased region" description="Polar residues" evidence="8">
    <location>
        <begin position="618"/>
        <end position="633"/>
    </location>
</feature>
<name>A0AAD7U3B4_9APHY</name>
<dbReference type="InterPro" id="IPR003663">
    <property type="entry name" value="Sugar/inositol_transpt"/>
</dbReference>
<sequence length="750" mass="79487">MGMTIPGIWGVEKLGRRPLLLWGASVMCVCAYLVAVLGVTMSVHELAPQRAVIALVCIYIAAYAATWGPVGWVVPNEIIPLSIRAKAMSLSVAVHWLSTWLVAFVSPYLVNSGPGDAGIGVKIFFIWGSTAAICAVFTYLCVPETKGLSLEEIDVLYTGLTGGPMKNARSRYEALARRSGECGAVDSADRSSELQAEEKEFDVEAGKQMDTVKEVAPCGAAAVVDHLSAPLSIILTRTSEGAKRRSRQWGVGALSVDNAGAAERLSPHVYRTIYGSSDYNGRSFRRGSVETGGRYVQPPDGTVRAAGTSTTISPLQFEEPTPAIPAMQTTGRATITASSRQPVAAAVTPHIPLSKITDNIILPGTAPTPSSVTAGPVDQETLSNDSESLNSDTSFSLTSFQSPNPSTLVSQALHKPFTGITSGATPSTQATAVTSTFPTLGRDASSAGTAATTVIATSSAILGLVVLVSVIWGLFALRRRRRHRRLRHLRLHQTTPFSGAVGHRTGGEDLSHSTLDEKQRPFNDALLVPSTLPLGDNGLAPSESALSLLEISAPSPHRGDPEQLYISSEEQCIFPERESSCIVALSMTTTATECDEEASTLVPAKMSRHIVVHDESEGSGTSLPETGIPTTASLDRVERGQRTPARETATNPRALGCGDHSMKPATQGPDEASEDHAAIVQVLPAAFTQASHRAVRGYTGAVVLTQCYPAAEDHFHSFNYIYSLPLHVGNELDQPPPYEPYPSASASTLG</sequence>
<evidence type="ECO:0000256" key="4">
    <source>
        <dbReference type="ARBA" id="ARBA00022692"/>
    </source>
</evidence>
<comment type="catalytic activity">
    <reaction evidence="7">
        <text>myo-inositol(out) + H(+)(out) = myo-inositol(in) + H(+)(in)</text>
        <dbReference type="Rhea" id="RHEA:60364"/>
        <dbReference type="ChEBI" id="CHEBI:15378"/>
        <dbReference type="ChEBI" id="CHEBI:17268"/>
    </reaction>
</comment>
<evidence type="ECO:0000256" key="1">
    <source>
        <dbReference type="ARBA" id="ARBA00004141"/>
    </source>
</evidence>
<dbReference type="GO" id="GO:0016020">
    <property type="term" value="C:membrane"/>
    <property type="evidence" value="ECO:0007669"/>
    <property type="project" value="UniProtKB-SubCell"/>
</dbReference>
<reference evidence="11" key="1">
    <citation type="submission" date="2022-11" db="EMBL/GenBank/DDBJ databases">
        <title>Genome Sequence of Cubamyces cubensis.</title>
        <authorList>
            <person name="Buettner E."/>
        </authorList>
    </citation>
    <scope>NUCLEOTIDE SEQUENCE</scope>
    <source>
        <strain evidence="11">MPL-01</strain>
    </source>
</reference>
<comment type="caution">
    <text evidence="11">The sequence shown here is derived from an EMBL/GenBank/DDBJ whole genome shotgun (WGS) entry which is preliminary data.</text>
</comment>
<gene>
    <name evidence="11" type="ORF">ONZ51_g427</name>
</gene>
<dbReference type="InterPro" id="IPR005828">
    <property type="entry name" value="MFS_sugar_transport-like"/>
</dbReference>
<dbReference type="PANTHER" id="PTHR48022:SF17">
    <property type="entry name" value="HEXOSE TRANSPORTER"/>
    <property type="match status" value="1"/>
</dbReference>
<evidence type="ECO:0000313" key="12">
    <source>
        <dbReference type="Proteomes" id="UP001215151"/>
    </source>
</evidence>
<feature type="compositionally biased region" description="Polar residues" evidence="8">
    <location>
        <begin position="380"/>
        <end position="390"/>
    </location>
</feature>
<organism evidence="11 12">
    <name type="scientific">Trametes cubensis</name>
    <dbReference type="NCBI Taxonomy" id="1111947"/>
    <lineage>
        <taxon>Eukaryota</taxon>
        <taxon>Fungi</taxon>
        <taxon>Dikarya</taxon>
        <taxon>Basidiomycota</taxon>
        <taxon>Agaricomycotina</taxon>
        <taxon>Agaricomycetes</taxon>
        <taxon>Polyporales</taxon>
        <taxon>Polyporaceae</taxon>
        <taxon>Trametes</taxon>
    </lineage>
</organism>
<feature type="transmembrane region" description="Helical" evidence="9">
    <location>
        <begin position="51"/>
        <end position="73"/>
    </location>
</feature>
<evidence type="ECO:0000256" key="3">
    <source>
        <dbReference type="ARBA" id="ARBA00022448"/>
    </source>
</evidence>
<evidence type="ECO:0000256" key="8">
    <source>
        <dbReference type="SAM" id="MobiDB-lite"/>
    </source>
</evidence>
<dbReference type="InterPro" id="IPR036259">
    <property type="entry name" value="MFS_trans_sf"/>
</dbReference>
<dbReference type="PANTHER" id="PTHR48022">
    <property type="entry name" value="PLASTIDIC GLUCOSE TRANSPORTER 4"/>
    <property type="match status" value="1"/>
</dbReference>
<keyword evidence="4 9" id="KW-0812">Transmembrane</keyword>
<feature type="region of interest" description="Disordered" evidence="8">
    <location>
        <begin position="367"/>
        <end position="390"/>
    </location>
</feature>
<feature type="transmembrane region" description="Helical" evidence="9">
    <location>
        <begin position="454"/>
        <end position="477"/>
    </location>
</feature>
<comment type="subcellular location">
    <subcellularLocation>
        <location evidence="1">Membrane</location>
        <topology evidence="1">Multi-pass membrane protein</topology>
    </subcellularLocation>
</comment>
<dbReference type="PROSITE" id="PS50850">
    <property type="entry name" value="MFS"/>
    <property type="match status" value="1"/>
</dbReference>
<proteinExistence type="inferred from homology"/>
<dbReference type="InterPro" id="IPR050360">
    <property type="entry name" value="MFS_Sugar_Transporters"/>
</dbReference>
<evidence type="ECO:0000256" key="6">
    <source>
        <dbReference type="ARBA" id="ARBA00023136"/>
    </source>
</evidence>
<dbReference type="Gene3D" id="1.20.1250.20">
    <property type="entry name" value="MFS general substrate transporter like domains"/>
    <property type="match status" value="1"/>
</dbReference>
<evidence type="ECO:0000256" key="2">
    <source>
        <dbReference type="ARBA" id="ARBA00010992"/>
    </source>
</evidence>
<keyword evidence="5 9" id="KW-1133">Transmembrane helix</keyword>
<feature type="transmembrane region" description="Helical" evidence="9">
    <location>
        <begin position="20"/>
        <end position="39"/>
    </location>
</feature>
<dbReference type="AlphaFoldDB" id="A0AAD7U3B4"/>
<dbReference type="InterPro" id="IPR020846">
    <property type="entry name" value="MFS_dom"/>
</dbReference>
<comment type="similarity">
    <text evidence="2">Belongs to the major facilitator superfamily. Sugar transporter (TC 2.A.1.1) family.</text>
</comment>
<accession>A0AAD7U3B4</accession>
<dbReference type="PRINTS" id="PR00171">
    <property type="entry name" value="SUGRTRNSPORT"/>
</dbReference>
<feature type="compositionally biased region" description="Basic and acidic residues" evidence="8">
    <location>
        <begin position="635"/>
        <end position="645"/>
    </location>
</feature>
<dbReference type="Proteomes" id="UP001215151">
    <property type="component" value="Unassembled WGS sequence"/>
</dbReference>
<evidence type="ECO:0000259" key="10">
    <source>
        <dbReference type="PROSITE" id="PS50850"/>
    </source>
</evidence>
<evidence type="ECO:0000313" key="11">
    <source>
        <dbReference type="EMBL" id="KAJ8501691.1"/>
    </source>
</evidence>
<dbReference type="EMBL" id="JAPEVG010000005">
    <property type="protein sequence ID" value="KAJ8501691.1"/>
    <property type="molecule type" value="Genomic_DNA"/>
</dbReference>